<protein>
    <submittedName>
        <fullName evidence="1">Uncharacterized protein</fullName>
    </submittedName>
</protein>
<dbReference type="AlphaFoldDB" id="A0A644UDC9"/>
<sequence length="183" mass="21784">MGMSNCIDTIKKVINSDYLSKSQEYLIEEDVKARKVTIYCPKNIEYVLYKFDEKNLPKDKQKIFPFFNRDIPGLNKMADYMLFAEKNKKLSVFLIELKCSSCSKQQLDAMELYAQFILKSIERIINIERNKHFIFNLDYKINKIRIKNPKKIKSKVKIGDPFEINQHGIFDYVWTDFRIDTLL</sequence>
<dbReference type="EMBL" id="VSSQ01000101">
    <property type="protein sequence ID" value="MPL76861.1"/>
    <property type="molecule type" value="Genomic_DNA"/>
</dbReference>
<accession>A0A644UDC9</accession>
<name>A0A644UDC9_9ZZZZ</name>
<gene>
    <name evidence="1" type="ORF">SDC9_22712</name>
</gene>
<evidence type="ECO:0000313" key="1">
    <source>
        <dbReference type="EMBL" id="MPL76861.1"/>
    </source>
</evidence>
<organism evidence="1">
    <name type="scientific">bioreactor metagenome</name>
    <dbReference type="NCBI Taxonomy" id="1076179"/>
    <lineage>
        <taxon>unclassified sequences</taxon>
        <taxon>metagenomes</taxon>
        <taxon>ecological metagenomes</taxon>
    </lineage>
</organism>
<comment type="caution">
    <text evidence="1">The sequence shown here is derived from an EMBL/GenBank/DDBJ whole genome shotgun (WGS) entry which is preliminary data.</text>
</comment>
<reference evidence="1" key="1">
    <citation type="submission" date="2019-08" db="EMBL/GenBank/DDBJ databases">
        <authorList>
            <person name="Kucharzyk K."/>
            <person name="Murdoch R.W."/>
            <person name="Higgins S."/>
            <person name="Loffler F."/>
        </authorList>
    </citation>
    <scope>NUCLEOTIDE SEQUENCE</scope>
</reference>
<proteinExistence type="predicted"/>